<sequence length="182" mass="20412">MNNLPRFIRWPFIFLAICWGVWFFEAVTHIDLGVWGILPRHWSGLWGILFSPFLHGGLWHLVANTVPVAVLMFLILFFYPRLAPAALLFIHIGTGLCVWLAARPSYHIGASGVIYGYASFLFFSGIFRKSWRAALLSLLVFLLYGGMVAGVFPTDPHISWEAHLLGAFTGGVGAYIFREEPA</sequence>
<dbReference type="InterPro" id="IPR022764">
    <property type="entry name" value="Peptidase_S54_rhomboid_dom"/>
</dbReference>
<keyword evidence="2 5" id="KW-0812">Transmembrane</keyword>
<accession>A0A1I1IV12</accession>
<protein>
    <submittedName>
        <fullName evidence="7">Rhomboid family protein</fullName>
    </submittedName>
</protein>
<dbReference type="InterPro" id="IPR035952">
    <property type="entry name" value="Rhomboid-like_sf"/>
</dbReference>
<evidence type="ECO:0000256" key="2">
    <source>
        <dbReference type="ARBA" id="ARBA00022692"/>
    </source>
</evidence>
<evidence type="ECO:0000256" key="3">
    <source>
        <dbReference type="ARBA" id="ARBA00022989"/>
    </source>
</evidence>
<dbReference type="EMBL" id="FOLE01000005">
    <property type="protein sequence ID" value="SFC39741.1"/>
    <property type="molecule type" value="Genomic_DNA"/>
</dbReference>
<dbReference type="Gene3D" id="1.20.1540.10">
    <property type="entry name" value="Rhomboid-like"/>
    <property type="match status" value="1"/>
</dbReference>
<name>A0A1I1IV12_9BACT</name>
<gene>
    <name evidence="7" type="ORF">SAMN05421780_10594</name>
</gene>
<feature type="transmembrane region" description="Helical" evidence="5">
    <location>
        <begin position="134"/>
        <end position="152"/>
    </location>
</feature>
<dbReference type="GO" id="GO:0016020">
    <property type="term" value="C:membrane"/>
    <property type="evidence" value="ECO:0007669"/>
    <property type="project" value="UniProtKB-SubCell"/>
</dbReference>
<keyword evidence="4 5" id="KW-0472">Membrane</keyword>
<organism evidence="7 8">
    <name type="scientific">Flexibacter flexilis DSM 6793</name>
    <dbReference type="NCBI Taxonomy" id="927664"/>
    <lineage>
        <taxon>Bacteria</taxon>
        <taxon>Pseudomonadati</taxon>
        <taxon>Bacteroidota</taxon>
        <taxon>Cytophagia</taxon>
        <taxon>Cytophagales</taxon>
        <taxon>Flexibacteraceae</taxon>
        <taxon>Flexibacter</taxon>
    </lineage>
</organism>
<evidence type="ECO:0000313" key="8">
    <source>
        <dbReference type="Proteomes" id="UP000199514"/>
    </source>
</evidence>
<dbReference type="AlphaFoldDB" id="A0A1I1IV12"/>
<dbReference type="RefSeq" id="WP_091511608.1">
    <property type="nucleotide sequence ID" value="NZ_FOLE01000005.1"/>
</dbReference>
<evidence type="ECO:0000313" key="7">
    <source>
        <dbReference type="EMBL" id="SFC39741.1"/>
    </source>
</evidence>
<keyword evidence="3 5" id="KW-1133">Transmembrane helix</keyword>
<feature type="transmembrane region" description="Helical" evidence="5">
    <location>
        <begin position="108"/>
        <end position="127"/>
    </location>
</feature>
<dbReference type="STRING" id="927664.SAMN05421780_10594"/>
<dbReference type="Proteomes" id="UP000199514">
    <property type="component" value="Unassembled WGS sequence"/>
</dbReference>
<evidence type="ECO:0000256" key="4">
    <source>
        <dbReference type="ARBA" id="ARBA00023136"/>
    </source>
</evidence>
<dbReference type="SUPFAM" id="SSF144091">
    <property type="entry name" value="Rhomboid-like"/>
    <property type="match status" value="1"/>
</dbReference>
<proteinExistence type="predicted"/>
<feature type="transmembrane region" description="Helical" evidence="5">
    <location>
        <begin position="158"/>
        <end position="177"/>
    </location>
</feature>
<feature type="domain" description="Peptidase S54 rhomboid" evidence="6">
    <location>
        <begin position="45"/>
        <end position="178"/>
    </location>
</feature>
<feature type="transmembrane region" description="Helical" evidence="5">
    <location>
        <begin position="12"/>
        <end position="38"/>
    </location>
</feature>
<evidence type="ECO:0000259" key="6">
    <source>
        <dbReference type="Pfam" id="PF01694"/>
    </source>
</evidence>
<dbReference type="GO" id="GO:0004252">
    <property type="term" value="F:serine-type endopeptidase activity"/>
    <property type="evidence" value="ECO:0007669"/>
    <property type="project" value="InterPro"/>
</dbReference>
<dbReference type="OrthoDB" id="465874at2"/>
<reference evidence="7 8" key="1">
    <citation type="submission" date="2016-10" db="EMBL/GenBank/DDBJ databases">
        <authorList>
            <person name="de Groot N.N."/>
        </authorList>
    </citation>
    <scope>NUCLEOTIDE SEQUENCE [LARGE SCALE GENOMIC DNA]</scope>
    <source>
        <strain evidence="7 8">DSM 6793</strain>
    </source>
</reference>
<dbReference type="Pfam" id="PF01694">
    <property type="entry name" value="Rhomboid"/>
    <property type="match status" value="1"/>
</dbReference>
<comment type="subcellular location">
    <subcellularLocation>
        <location evidence="1">Membrane</location>
        <topology evidence="1">Multi-pass membrane protein</topology>
    </subcellularLocation>
</comment>
<evidence type="ECO:0000256" key="5">
    <source>
        <dbReference type="SAM" id="Phobius"/>
    </source>
</evidence>
<evidence type="ECO:0000256" key="1">
    <source>
        <dbReference type="ARBA" id="ARBA00004141"/>
    </source>
</evidence>
<keyword evidence="8" id="KW-1185">Reference proteome</keyword>